<evidence type="ECO:0000256" key="4">
    <source>
        <dbReference type="ARBA" id="ARBA00022989"/>
    </source>
</evidence>
<dbReference type="PANTHER" id="PTHR12608:SF1">
    <property type="entry name" value="TRANSMEMBRANE PROTEIN 165"/>
    <property type="match status" value="1"/>
</dbReference>
<protein>
    <recommendedName>
        <fullName evidence="6">GDT1 family protein</fullName>
    </recommendedName>
</protein>
<organism evidence="7 8">
    <name type="scientific">Sutterella parvirubra YIT 11816</name>
    <dbReference type="NCBI Taxonomy" id="762967"/>
    <lineage>
        <taxon>Bacteria</taxon>
        <taxon>Pseudomonadati</taxon>
        <taxon>Pseudomonadota</taxon>
        <taxon>Betaproteobacteria</taxon>
        <taxon>Burkholderiales</taxon>
        <taxon>Sutterellaceae</taxon>
        <taxon>Sutterella</taxon>
    </lineage>
</organism>
<keyword evidence="8" id="KW-1185">Reference proteome</keyword>
<comment type="similarity">
    <text evidence="2 6">Belongs to the GDT1 family.</text>
</comment>
<dbReference type="EMBL" id="AFBQ01000292">
    <property type="protein sequence ID" value="EHY30698.1"/>
    <property type="molecule type" value="Genomic_DNA"/>
</dbReference>
<dbReference type="Proteomes" id="UP000004956">
    <property type="component" value="Unassembled WGS sequence"/>
</dbReference>
<dbReference type="Pfam" id="PF01169">
    <property type="entry name" value="GDT1"/>
    <property type="match status" value="2"/>
</dbReference>
<keyword evidence="3 6" id="KW-0812">Transmembrane</keyword>
<dbReference type="GO" id="GO:0016020">
    <property type="term" value="C:membrane"/>
    <property type="evidence" value="ECO:0007669"/>
    <property type="project" value="UniProtKB-SubCell"/>
</dbReference>
<dbReference type="OrthoDB" id="9801356at2"/>
<evidence type="ECO:0000313" key="8">
    <source>
        <dbReference type="Proteomes" id="UP000004956"/>
    </source>
</evidence>
<name>H3KGR5_9BURK</name>
<dbReference type="GO" id="GO:0046873">
    <property type="term" value="F:metal ion transmembrane transporter activity"/>
    <property type="evidence" value="ECO:0007669"/>
    <property type="project" value="InterPro"/>
</dbReference>
<keyword evidence="5 6" id="KW-0472">Membrane</keyword>
<evidence type="ECO:0000256" key="3">
    <source>
        <dbReference type="ARBA" id="ARBA00022692"/>
    </source>
</evidence>
<gene>
    <name evidence="7" type="ORF">HMPREF9440_01947</name>
</gene>
<dbReference type="InterPro" id="IPR001727">
    <property type="entry name" value="GDT1-like"/>
</dbReference>
<proteinExistence type="inferred from homology"/>
<feature type="transmembrane region" description="Helical" evidence="6">
    <location>
        <begin position="135"/>
        <end position="156"/>
    </location>
</feature>
<feature type="transmembrane region" description="Helical" evidence="6">
    <location>
        <begin position="168"/>
        <end position="187"/>
    </location>
</feature>
<keyword evidence="4 6" id="KW-1133">Transmembrane helix</keyword>
<comment type="subcellular location">
    <subcellularLocation>
        <location evidence="1 6">Membrane</location>
        <topology evidence="1 6">Multi-pass membrane protein</topology>
    </subcellularLocation>
</comment>
<comment type="caution">
    <text evidence="7">The sequence shown here is derived from an EMBL/GenBank/DDBJ whole genome shotgun (WGS) entry which is preliminary data.</text>
</comment>
<dbReference type="HOGENOM" id="CLU_040186_2_1_4"/>
<feature type="transmembrane region" description="Helical" evidence="6">
    <location>
        <begin position="38"/>
        <end position="56"/>
    </location>
</feature>
<feature type="transmembrane region" description="Helical" evidence="6">
    <location>
        <begin position="98"/>
        <end position="115"/>
    </location>
</feature>
<feature type="transmembrane region" description="Helical" evidence="6">
    <location>
        <begin position="68"/>
        <end position="86"/>
    </location>
</feature>
<dbReference type="RefSeq" id="WP_008543129.1">
    <property type="nucleotide sequence ID" value="NZ_JH605003.1"/>
</dbReference>
<evidence type="ECO:0000256" key="2">
    <source>
        <dbReference type="ARBA" id="ARBA00009190"/>
    </source>
</evidence>
<evidence type="ECO:0000256" key="1">
    <source>
        <dbReference type="ARBA" id="ARBA00004141"/>
    </source>
</evidence>
<dbReference type="PANTHER" id="PTHR12608">
    <property type="entry name" value="TRANSMEMBRANE PROTEIN HTP-1 RELATED"/>
    <property type="match status" value="1"/>
</dbReference>
<dbReference type="PATRIC" id="fig|762967.3.peg.1532"/>
<accession>H3KGR5</accession>
<sequence length="188" mass="20138">MLEILSPSTFAVVAAEIGDKTQLLALCLAARFHRPVPIILGILAATVLNHGLASLLGASIAEWLTPNVLRWVLTASFAAMAVWMLIPDEIDEASCDRTVGRFGVFGTTFVLFFLAEMGDKTQLATVALGAHFQDAFWVTVGTTLGMLIADVPAIFIGNKLSEKLKPAVMRRIAAVVFAAFAVLTYLGM</sequence>
<evidence type="ECO:0000313" key="7">
    <source>
        <dbReference type="EMBL" id="EHY30698.1"/>
    </source>
</evidence>
<evidence type="ECO:0000256" key="5">
    <source>
        <dbReference type="ARBA" id="ARBA00023136"/>
    </source>
</evidence>
<dbReference type="AlphaFoldDB" id="H3KGR5"/>
<dbReference type="STRING" id="762967.HMPREF9440_01947"/>
<reference evidence="7 8" key="1">
    <citation type="submission" date="2011-11" db="EMBL/GenBank/DDBJ databases">
        <authorList>
            <person name="Weinstock G."/>
            <person name="Sodergren E."/>
            <person name="Clifton S."/>
            <person name="Fulton L."/>
            <person name="Fulton B."/>
            <person name="Courtney L."/>
            <person name="Fronick C."/>
            <person name="Harrison M."/>
            <person name="Strong C."/>
            <person name="Farmer C."/>
            <person name="Delahaunty K."/>
            <person name="Markovic C."/>
            <person name="Hall O."/>
            <person name="Minx P."/>
            <person name="Tomlinson C."/>
            <person name="Mitreva M."/>
            <person name="Hou S."/>
            <person name="Chen J."/>
            <person name="Wollam A."/>
            <person name="Pepin K.H."/>
            <person name="Johnson M."/>
            <person name="Bhonagiri V."/>
            <person name="Zhang X."/>
            <person name="Suruliraj S."/>
            <person name="Warren W."/>
            <person name="Chinwalla A."/>
            <person name="Mardis E.R."/>
            <person name="Wilson R.K."/>
        </authorList>
    </citation>
    <scope>NUCLEOTIDE SEQUENCE [LARGE SCALE GENOMIC DNA]</scope>
    <source>
        <strain evidence="7 8">YIT 11816</strain>
    </source>
</reference>
<evidence type="ECO:0000256" key="6">
    <source>
        <dbReference type="RuleBase" id="RU365102"/>
    </source>
</evidence>